<dbReference type="InterPro" id="IPR023401">
    <property type="entry name" value="ODC_N"/>
</dbReference>
<name>A0A9X2H940_9MICC</name>
<reference evidence="1" key="1">
    <citation type="submission" date="2022-06" db="EMBL/GenBank/DDBJ databases">
        <title>Rothia sp. isolated from sandalwood seedling.</title>
        <authorList>
            <person name="Tuikhar N."/>
            <person name="Kirdat K."/>
            <person name="Thorat V."/>
            <person name="Swetha P."/>
            <person name="Padma S."/>
            <person name="Sundararaj R."/>
            <person name="Yadav A."/>
        </authorList>
    </citation>
    <scope>NUCLEOTIDE SEQUENCE</scope>
    <source>
        <strain evidence="1">AR01</strain>
    </source>
</reference>
<dbReference type="PANTHER" id="PTHR13812">
    <property type="entry name" value="KETIMINE REDUCTASE MU-CRYSTALLIN"/>
    <property type="match status" value="1"/>
</dbReference>
<dbReference type="EMBL" id="JANAFB010000008">
    <property type="protein sequence ID" value="MCP3425354.1"/>
    <property type="molecule type" value="Genomic_DNA"/>
</dbReference>
<dbReference type="Proteomes" id="UP001139502">
    <property type="component" value="Unassembled WGS sequence"/>
</dbReference>
<protein>
    <submittedName>
        <fullName evidence="1">Ornithine cyclodeaminase family protein</fullName>
    </submittedName>
</protein>
<dbReference type="GO" id="GO:0005737">
    <property type="term" value="C:cytoplasm"/>
    <property type="evidence" value="ECO:0007669"/>
    <property type="project" value="TreeGrafter"/>
</dbReference>
<keyword evidence="2" id="KW-1185">Reference proteome</keyword>
<dbReference type="AlphaFoldDB" id="A0A9X2H940"/>
<organism evidence="1 2">
    <name type="scientific">Rothia santali</name>
    <dbReference type="NCBI Taxonomy" id="2949643"/>
    <lineage>
        <taxon>Bacteria</taxon>
        <taxon>Bacillati</taxon>
        <taxon>Actinomycetota</taxon>
        <taxon>Actinomycetes</taxon>
        <taxon>Micrococcales</taxon>
        <taxon>Micrococcaceae</taxon>
        <taxon>Rothia</taxon>
    </lineage>
</organism>
<evidence type="ECO:0000313" key="1">
    <source>
        <dbReference type="EMBL" id="MCP3425354.1"/>
    </source>
</evidence>
<dbReference type="PANTHER" id="PTHR13812:SF19">
    <property type="entry name" value="KETIMINE REDUCTASE MU-CRYSTALLIN"/>
    <property type="match status" value="1"/>
</dbReference>
<dbReference type="RefSeq" id="WP_254165507.1">
    <property type="nucleotide sequence ID" value="NZ_JANAFB010000008.1"/>
</dbReference>
<dbReference type="InterPro" id="IPR036291">
    <property type="entry name" value="NAD(P)-bd_dom_sf"/>
</dbReference>
<proteinExistence type="predicted"/>
<gene>
    <name evidence="1" type="ORF">NBM05_04805</name>
</gene>
<dbReference type="PIRSF" id="PIRSF001439">
    <property type="entry name" value="CryM"/>
    <property type="match status" value="1"/>
</dbReference>
<dbReference type="Pfam" id="PF02423">
    <property type="entry name" value="OCD_Mu_crystall"/>
    <property type="match status" value="1"/>
</dbReference>
<sequence length="310" mass="32598">MTAPHRPEIRSVGPDQVMAHLPLRAAVDALRQALVQGLDPSAQAARTSSPLAHGEFLLMPSEFEGYAGVKILTVAPGNPARGLPKIQGNYMLFDAQSLQPLALIDGVALTSIRTPAVSALAIDALAAPEARDLLVFGTGPQALHHVRAAAAVRHLERVGVVGRSEEKARRLVERLREEGFPAEAAGAERVAEADVVACCTSARTPLFDGAAVRDDAVVVAMGSHEPDARETDDALAARATVYVEDRATALREAGDVAMAVEHGALGAEDLVDVATMLGEERRPGPALVKTVGMGWQDLVTARALYENLPG</sequence>
<dbReference type="Gene3D" id="3.40.50.720">
    <property type="entry name" value="NAD(P)-binding Rossmann-like Domain"/>
    <property type="match status" value="1"/>
</dbReference>
<accession>A0A9X2H940</accession>
<dbReference type="SUPFAM" id="SSF51735">
    <property type="entry name" value="NAD(P)-binding Rossmann-fold domains"/>
    <property type="match status" value="1"/>
</dbReference>
<comment type="caution">
    <text evidence="1">The sequence shown here is derived from an EMBL/GenBank/DDBJ whole genome shotgun (WGS) entry which is preliminary data.</text>
</comment>
<evidence type="ECO:0000313" key="2">
    <source>
        <dbReference type="Proteomes" id="UP001139502"/>
    </source>
</evidence>
<dbReference type="InterPro" id="IPR003462">
    <property type="entry name" value="ODC_Mu_crystall"/>
</dbReference>
<dbReference type="Gene3D" id="3.30.1780.10">
    <property type="entry name" value="ornithine cyclodeaminase, domain 1"/>
    <property type="match status" value="1"/>
</dbReference>